<keyword evidence="2" id="KW-0597">Phosphoprotein</keyword>
<dbReference type="PROSITE" id="PS50894">
    <property type="entry name" value="HPT"/>
    <property type="match status" value="1"/>
</dbReference>
<evidence type="ECO:0000259" key="3">
    <source>
        <dbReference type="PROSITE" id="PS50894"/>
    </source>
</evidence>
<dbReference type="Proteomes" id="UP001165395">
    <property type="component" value="Unassembled WGS sequence"/>
</dbReference>
<keyword evidence="6" id="KW-1185">Reference proteome</keyword>
<name>A0ABS8D5F3_9NEIS</name>
<comment type="caution">
    <text evidence="5">The sequence shown here is derived from an EMBL/GenBank/DDBJ whole genome shotgun (WGS) entry which is preliminary data.</text>
</comment>
<dbReference type="CDD" id="cd00077">
    <property type="entry name" value="HDc"/>
    <property type="match status" value="1"/>
</dbReference>
<dbReference type="PROSITE" id="PS51832">
    <property type="entry name" value="HD_GYP"/>
    <property type="match status" value="1"/>
</dbReference>
<dbReference type="InterPro" id="IPR037522">
    <property type="entry name" value="HD_GYP_dom"/>
</dbReference>
<dbReference type="Pfam" id="PF01627">
    <property type="entry name" value="Hpt"/>
    <property type="match status" value="1"/>
</dbReference>
<dbReference type="PANTHER" id="PTHR43155">
    <property type="entry name" value="CYCLIC DI-GMP PHOSPHODIESTERASE PA4108-RELATED"/>
    <property type="match status" value="1"/>
</dbReference>
<dbReference type="SUPFAM" id="SSF109604">
    <property type="entry name" value="HD-domain/PDEase-like"/>
    <property type="match status" value="1"/>
</dbReference>
<sequence>MDLGKTNLSLLPEVIGLMDESMERIEPDINQLIEDPSYTELMNDIYREVHSIKGNFAMCQCDPLVNYAHKIEEVLSAVKKGSFPCSGVIGEVILLSLDRLREMAVQVSNVRTLAGFEPGVIEEELMKLPTCPAAQADELAIQIIDLMSGRYAPTTETDNPADPTEKNTSADLDADLAFFARLSKLFDNKNPFWSGRTEFQMTLAMAINRAAGKPINEKQLAAAVYLHDFGMALLPESQLQKMGKYEANELEGIHAHPVFASEILMRMPNWQPASVMVMQHHERVDGRGYPKGLKEDAICDGAKILAIVDAFFSMTNPRADRTYGKSLLRAVSEINACANAQFSKKWVDVFNGLAMEKIRQQNKKAA</sequence>
<dbReference type="Gene3D" id="1.20.120.160">
    <property type="entry name" value="HPT domain"/>
    <property type="match status" value="1"/>
</dbReference>
<dbReference type="SUPFAM" id="SSF47226">
    <property type="entry name" value="Histidine-containing phosphotransfer domain, HPT domain"/>
    <property type="match status" value="1"/>
</dbReference>
<evidence type="ECO:0000259" key="4">
    <source>
        <dbReference type="PROSITE" id="PS51832"/>
    </source>
</evidence>
<organism evidence="5 6">
    <name type="scientific">Leeia speluncae</name>
    <dbReference type="NCBI Taxonomy" id="2884804"/>
    <lineage>
        <taxon>Bacteria</taxon>
        <taxon>Pseudomonadati</taxon>
        <taxon>Pseudomonadota</taxon>
        <taxon>Betaproteobacteria</taxon>
        <taxon>Neisseriales</taxon>
        <taxon>Leeiaceae</taxon>
        <taxon>Leeia</taxon>
    </lineage>
</organism>
<protein>
    <submittedName>
        <fullName evidence="5">HD domain-containing protein</fullName>
    </submittedName>
</protein>
<evidence type="ECO:0000256" key="2">
    <source>
        <dbReference type="PROSITE-ProRule" id="PRU00110"/>
    </source>
</evidence>
<dbReference type="Pfam" id="PF13487">
    <property type="entry name" value="HD_5"/>
    <property type="match status" value="1"/>
</dbReference>
<dbReference type="Gene3D" id="1.10.3210.10">
    <property type="entry name" value="Hypothetical protein af1432"/>
    <property type="match status" value="1"/>
</dbReference>
<dbReference type="PANTHER" id="PTHR43155:SF2">
    <property type="entry name" value="CYCLIC DI-GMP PHOSPHODIESTERASE PA4108"/>
    <property type="match status" value="1"/>
</dbReference>
<reference evidence="5" key="1">
    <citation type="submission" date="2021-10" db="EMBL/GenBank/DDBJ databases">
        <title>The complete genome sequence of Leeia sp. TBRC 13508.</title>
        <authorList>
            <person name="Charoenyingcharoen P."/>
            <person name="Yukphan P."/>
        </authorList>
    </citation>
    <scope>NUCLEOTIDE SEQUENCE</scope>
    <source>
        <strain evidence="5">TBRC 13508</strain>
    </source>
</reference>
<dbReference type="EMBL" id="JAJBZT010000003">
    <property type="protein sequence ID" value="MCB6183428.1"/>
    <property type="molecule type" value="Genomic_DNA"/>
</dbReference>
<proteinExistence type="predicted"/>
<dbReference type="CDD" id="cd00088">
    <property type="entry name" value="HPT"/>
    <property type="match status" value="1"/>
</dbReference>
<dbReference type="RefSeq" id="WP_227180182.1">
    <property type="nucleotide sequence ID" value="NZ_JAJBZT010000003.1"/>
</dbReference>
<feature type="domain" description="HPt" evidence="3">
    <location>
        <begin position="7"/>
        <end position="110"/>
    </location>
</feature>
<feature type="modified residue" description="Phosphohistidine" evidence="2">
    <location>
        <position position="50"/>
    </location>
</feature>
<dbReference type="InterPro" id="IPR008207">
    <property type="entry name" value="Sig_transdc_His_kin_Hpt_dom"/>
</dbReference>
<dbReference type="InterPro" id="IPR036641">
    <property type="entry name" value="HPT_dom_sf"/>
</dbReference>
<gene>
    <name evidence="5" type="ORF">LIN78_07700</name>
</gene>
<dbReference type="InterPro" id="IPR003607">
    <property type="entry name" value="HD/PDEase_dom"/>
</dbReference>
<keyword evidence="1" id="KW-0902">Two-component regulatory system</keyword>
<accession>A0ABS8D5F3</accession>
<evidence type="ECO:0000313" key="5">
    <source>
        <dbReference type="EMBL" id="MCB6183428.1"/>
    </source>
</evidence>
<feature type="domain" description="HD-GYP" evidence="4">
    <location>
        <begin position="168"/>
        <end position="366"/>
    </location>
</feature>
<evidence type="ECO:0000256" key="1">
    <source>
        <dbReference type="ARBA" id="ARBA00023012"/>
    </source>
</evidence>
<dbReference type="SMART" id="SM00073">
    <property type="entry name" value="HPT"/>
    <property type="match status" value="1"/>
</dbReference>
<evidence type="ECO:0000313" key="6">
    <source>
        <dbReference type="Proteomes" id="UP001165395"/>
    </source>
</evidence>